<evidence type="ECO:0000256" key="1">
    <source>
        <dbReference type="ARBA" id="ARBA00007274"/>
    </source>
</evidence>
<dbReference type="PIRSF" id="PIRSF000441">
    <property type="entry name" value="CysE"/>
    <property type="match status" value="1"/>
</dbReference>
<dbReference type="Proteomes" id="UP000295096">
    <property type="component" value="Unassembled WGS sequence"/>
</dbReference>
<dbReference type="GO" id="GO:0005737">
    <property type="term" value="C:cytoplasm"/>
    <property type="evidence" value="ECO:0007669"/>
    <property type="project" value="InterPro"/>
</dbReference>
<dbReference type="PROSITE" id="PS00101">
    <property type="entry name" value="HEXAPEP_TRANSFERASES"/>
    <property type="match status" value="1"/>
</dbReference>
<dbReference type="OrthoDB" id="9801456at2"/>
<dbReference type="InterPro" id="IPR011004">
    <property type="entry name" value="Trimer_LpxA-like_sf"/>
</dbReference>
<accession>A0A4R5QFR5</accession>
<dbReference type="GO" id="GO:0006535">
    <property type="term" value="P:cysteine biosynthetic process from serine"/>
    <property type="evidence" value="ECO:0007669"/>
    <property type="project" value="InterPro"/>
</dbReference>
<dbReference type="Pfam" id="PF00132">
    <property type="entry name" value="Hexapep"/>
    <property type="match status" value="1"/>
</dbReference>
<organism evidence="8 9">
    <name type="scientific">Dankookia rubra</name>
    <dbReference type="NCBI Taxonomy" id="1442381"/>
    <lineage>
        <taxon>Bacteria</taxon>
        <taxon>Pseudomonadati</taxon>
        <taxon>Pseudomonadota</taxon>
        <taxon>Alphaproteobacteria</taxon>
        <taxon>Acetobacterales</taxon>
        <taxon>Roseomonadaceae</taxon>
        <taxon>Dankookia</taxon>
    </lineage>
</organism>
<comment type="similarity">
    <text evidence="1 7">Belongs to the transferase hexapeptide repeat family.</text>
</comment>
<comment type="caution">
    <text evidence="8">The sequence shown here is derived from an EMBL/GenBank/DDBJ whole genome shotgun (WGS) entry which is preliminary data.</text>
</comment>
<dbReference type="SUPFAM" id="SSF51161">
    <property type="entry name" value="Trimeric LpxA-like enzymes"/>
    <property type="match status" value="1"/>
</dbReference>
<dbReference type="InterPro" id="IPR005881">
    <property type="entry name" value="Ser_O-AcTrfase"/>
</dbReference>
<evidence type="ECO:0000256" key="3">
    <source>
        <dbReference type="ARBA" id="ARBA00022679"/>
    </source>
</evidence>
<dbReference type="RefSeq" id="WP_133289246.1">
    <property type="nucleotide sequence ID" value="NZ_SMSJ01000016.1"/>
</dbReference>
<dbReference type="InterPro" id="IPR001451">
    <property type="entry name" value="Hexapep"/>
</dbReference>
<dbReference type="InterPro" id="IPR042122">
    <property type="entry name" value="Ser_AcTrfase_N_sf"/>
</dbReference>
<dbReference type="FunFam" id="2.160.10.10:FF:000007">
    <property type="entry name" value="Serine acetyltransferase"/>
    <property type="match status" value="1"/>
</dbReference>
<dbReference type="EMBL" id="SMSJ01000016">
    <property type="protein sequence ID" value="TDH61876.1"/>
    <property type="molecule type" value="Genomic_DNA"/>
</dbReference>
<evidence type="ECO:0000313" key="9">
    <source>
        <dbReference type="Proteomes" id="UP000295096"/>
    </source>
</evidence>
<dbReference type="InterPro" id="IPR045304">
    <property type="entry name" value="LbH_SAT"/>
</dbReference>
<dbReference type="PANTHER" id="PTHR42811">
    <property type="entry name" value="SERINE ACETYLTRANSFERASE"/>
    <property type="match status" value="1"/>
</dbReference>
<comment type="catalytic activity">
    <reaction evidence="6 7">
        <text>L-serine + acetyl-CoA = O-acetyl-L-serine + CoA</text>
        <dbReference type="Rhea" id="RHEA:24560"/>
        <dbReference type="ChEBI" id="CHEBI:33384"/>
        <dbReference type="ChEBI" id="CHEBI:57287"/>
        <dbReference type="ChEBI" id="CHEBI:57288"/>
        <dbReference type="ChEBI" id="CHEBI:58340"/>
        <dbReference type="EC" id="2.3.1.30"/>
    </reaction>
</comment>
<dbReference type="CDD" id="cd03354">
    <property type="entry name" value="LbH_SAT"/>
    <property type="match status" value="1"/>
</dbReference>
<keyword evidence="5 7" id="KW-0012">Acyltransferase</keyword>
<sequence length="244" mass="25398">MEIIELARTIRERDPARPSWFEAVTCYAGLQAVMMHRVAHALYRAGFKVLARAVSHTNRFITGIEIHPGAKIGRRLFIDHGMGVVIGETAEVGDDVLIYHGVTLGGLSLANRAGPGGKRHPTIGDGVAIGAGAQVLGPIRIGDGARIGANAVVAMEVPAGETVIGIPARPPHEHRILTGQSLGRAAPAPSPGYGLLDMPCDPVGEEIATLRAELAALRAEMATLRRQQGAGQGASQAAGMPAAE</sequence>
<evidence type="ECO:0000256" key="5">
    <source>
        <dbReference type="ARBA" id="ARBA00023315"/>
    </source>
</evidence>
<dbReference type="NCBIfam" id="NF041874">
    <property type="entry name" value="EPS_EpsC"/>
    <property type="match status" value="1"/>
</dbReference>
<evidence type="ECO:0000256" key="7">
    <source>
        <dbReference type="PIRNR" id="PIRNR000441"/>
    </source>
</evidence>
<keyword evidence="2" id="KW-0028">Amino-acid biosynthesis</keyword>
<keyword evidence="3 7" id="KW-0808">Transferase</keyword>
<dbReference type="InterPro" id="IPR053376">
    <property type="entry name" value="Serine_acetyltransferase"/>
</dbReference>
<gene>
    <name evidence="8" type="primary">cysE</name>
    <name evidence="8" type="ORF">E2C06_14090</name>
</gene>
<dbReference type="InterPro" id="IPR018357">
    <property type="entry name" value="Hexapep_transf_CS"/>
</dbReference>
<dbReference type="GO" id="GO:0009001">
    <property type="term" value="F:serine O-acetyltransferase activity"/>
    <property type="evidence" value="ECO:0007669"/>
    <property type="project" value="UniProtKB-EC"/>
</dbReference>
<evidence type="ECO:0000256" key="2">
    <source>
        <dbReference type="ARBA" id="ARBA00022605"/>
    </source>
</evidence>
<dbReference type="Gene3D" id="1.10.3130.10">
    <property type="entry name" value="serine acetyltransferase, domain 1"/>
    <property type="match status" value="1"/>
</dbReference>
<reference evidence="8 9" key="1">
    <citation type="journal article" date="2016" name="J. Microbiol.">
        <title>Dankookia rubra gen. nov., sp. nov., an alphaproteobacterium isolated from sediment of a shallow stream.</title>
        <authorList>
            <person name="Kim W.H."/>
            <person name="Kim D.H."/>
            <person name="Kang K."/>
            <person name="Ahn T.Y."/>
        </authorList>
    </citation>
    <scope>NUCLEOTIDE SEQUENCE [LARGE SCALE GENOMIC DNA]</scope>
    <source>
        <strain evidence="8 9">JCM30602</strain>
    </source>
</reference>
<name>A0A4R5QFR5_9PROT</name>
<evidence type="ECO:0000256" key="4">
    <source>
        <dbReference type="ARBA" id="ARBA00022737"/>
    </source>
</evidence>
<dbReference type="Gene3D" id="2.160.10.10">
    <property type="entry name" value="Hexapeptide repeat proteins"/>
    <property type="match status" value="1"/>
</dbReference>
<dbReference type="AlphaFoldDB" id="A0A4R5QFR5"/>
<dbReference type="EC" id="2.3.1.30" evidence="7"/>
<evidence type="ECO:0000256" key="6">
    <source>
        <dbReference type="ARBA" id="ARBA00049486"/>
    </source>
</evidence>
<dbReference type="NCBIfam" id="TIGR01172">
    <property type="entry name" value="cysE"/>
    <property type="match status" value="1"/>
</dbReference>
<protein>
    <recommendedName>
        <fullName evidence="7">Serine acetyltransferase</fullName>
        <ecNumber evidence="7">2.3.1.30</ecNumber>
    </recommendedName>
</protein>
<proteinExistence type="inferred from homology"/>
<keyword evidence="4" id="KW-0677">Repeat</keyword>
<keyword evidence="9" id="KW-1185">Reference proteome</keyword>
<evidence type="ECO:0000313" key="8">
    <source>
        <dbReference type="EMBL" id="TDH61876.1"/>
    </source>
</evidence>